<dbReference type="Proteomes" id="UP001152523">
    <property type="component" value="Unassembled WGS sequence"/>
</dbReference>
<reference evidence="2" key="1">
    <citation type="submission" date="2022-07" db="EMBL/GenBank/DDBJ databases">
        <authorList>
            <person name="Macas J."/>
            <person name="Novak P."/>
            <person name="Neumann P."/>
        </authorList>
    </citation>
    <scope>NUCLEOTIDE SEQUENCE</scope>
</reference>
<dbReference type="Pfam" id="PF12274">
    <property type="entry name" value="DUF3615"/>
    <property type="match status" value="1"/>
</dbReference>
<evidence type="ECO:0000259" key="1">
    <source>
        <dbReference type="Pfam" id="PF12274"/>
    </source>
</evidence>
<dbReference type="AlphaFoldDB" id="A0AAV0DWM3"/>
<feature type="domain" description="DUF3615" evidence="1">
    <location>
        <begin position="44"/>
        <end position="148"/>
    </location>
</feature>
<organism evidence="2 3">
    <name type="scientific">Cuscuta epithymum</name>
    <dbReference type="NCBI Taxonomy" id="186058"/>
    <lineage>
        <taxon>Eukaryota</taxon>
        <taxon>Viridiplantae</taxon>
        <taxon>Streptophyta</taxon>
        <taxon>Embryophyta</taxon>
        <taxon>Tracheophyta</taxon>
        <taxon>Spermatophyta</taxon>
        <taxon>Magnoliopsida</taxon>
        <taxon>eudicotyledons</taxon>
        <taxon>Gunneridae</taxon>
        <taxon>Pentapetalae</taxon>
        <taxon>asterids</taxon>
        <taxon>lamiids</taxon>
        <taxon>Solanales</taxon>
        <taxon>Convolvulaceae</taxon>
        <taxon>Cuscuteae</taxon>
        <taxon>Cuscuta</taxon>
        <taxon>Cuscuta subgen. Cuscuta</taxon>
    </lineage>
</organism>
<name>A0AAV0DWM3_9ASTE</name>
<keyword evidence="3" id="KW-1185">Reference proteome</keyword>
<dbReference type="PANTHER" id="PTHR34710">
    <property type="entry name" value="OS03G0834100 PROTEIN"/>
    <property type="match status" value="1"/>
</dbReference>
<evidence type="ECO:0000313" key="3">
    <source>
        <dbReference type="Proteomes" id="UP001152523"/>
    </source>
</evidence>
<protein>
    <recommendedName>
        <fullName evidence="1">DUF3615 domain-containing protein</fullName>
    </recommendedName>
</protein>
<sequence>MENLKESVNKPGIHRGRGRKAPLRQVVYVSNGRADMITRRCALAALSTINEKLDLKYKLVKPKGCIHCPTPSKHRFFYHCNFVARPENGSDADDKLFFAELEGKQEKLGDQITLTLLFSRILGPCDSEETDPNDCEFCAALPAWVKHPKSGGYHKYVEPFCGDGVVISK</sequence>
<dbReference type="PANTHER" id="PTHR34710:SF20">
    <property type="entry name" value="OS10G0550200 PROTEIN"/>
    <property type="match status" value="1"/>
</dbReference>
<accession>A0AAV0DWM3</accession>
<dbReference type="EMBL" id="CAMAPF010000178">
    <property type="protein sequence ID" value="CAH9110858.1"/>
    <property type="molecule type" value="Genomic_DNA"/>
</dbReference>
<comment type="caution">
    <text evidence="2">The sequence shown here is derived from an EMBL/GenBank/DDBJ whole genome shotgun (WGS) entry which is preliminary data.</text>
</comment>
<proteinExistence type="predicted"/>
<gene>
    <name evidence="2" type="ORF">CEPIT_LOCUS19323</name>
</gene>
<dbReference type="InterPro" id="IPR022059">
    <property type="entry name" value="DUF3615"/>
</dbReference>
<evidence type="ECO:0000313" key="2">
    <source>
        <dbReference type="EMBL" id="CAH9110858.1"/>
    </source>
</evidence>